<evidence type="ECO:0000313" key="2">
    <source>
        <dbReference type="Proteomes" id="UP001500618"/>
    </source>
</evidence>
<accession>A0ABN2GCH1</accession>
<dbReference type="SUPFAM" id="SSF159275">
    <property type="entry name" value="PA1994-like"/>
    <property type="match status" value="1"/>
</dbReference>
<comment type="caution">
    <text evidence="1">The sequence shown here is derived from an EMBL/GenBank/DDBJ whole genome shotgun (WGS) entry which is preliminary data.</text>
</comment>
<gene>
    <name evidence="1" type="ORF">GCM10009765_18110</name>
</gene>
<dbReference type="Proteomes" id="UP001500618">
    <property type="component" value="Unassembled WGS sequence"/>
</dbReference>
<reference evidence="1 2" key="1">
    <citation type="journal article" date="2019" name="Int. J. Syst. Evol. Microbiol.">
        <title>The Global Catalogue of Microorganisms (GCM) 10K type strain sequencing project: providing services to taxonomists for standard genome sequencing and annotation.</title>
        <authorList>
            <consortium name="The Broad Institute Genomics Platform"/>
            <consortium name="The Broad Institute Genome Sequencing Center for Infectious Disease"/>
            <person name="Wu L."/>
            <person name="Ma J."/>
        </authorList>
    </citation>
    <scope>NUCLEOTIDE SEQUENCE [LARGE SCALE GENOMIC DNA]</scope>
    <source>
        <strain evidence="1 2">JCM 14718</strain>
    </source>
</reference>
<sequence>MATILWRGDWFSSSEYCEMAITDAGHRLNGVVLIPMEGKPAHLRYRIDLDYGWRTRSVAVVSEHHLPVVMTSDGEGHWFVSGEDTPAFDGCVDIDLGFSPSTKTFPIRRLTRGHADDLELRANVNAVCLRFPEMKLQLQQQSYERIGLDRWRYGTGDFTAEIDVDTNGFARRFGDLWTAVADA</sequence>
<dbReference type="EMBL" id="BAAANY010000007">
    <property type="protein sequence ID" value="GAA1669011.1"/>
    <property type="molecule type" value="Genomic_DNA"/>
</dbReference>
<keyword evidence="2" id="KW-1185">Reference proteome</keyword>
<dbReference type="Pfam" id="PF06475">
    <property type="entry name" value="Glycolipid_bind"/>
    <property type="match status" value="1"/>
</dbReference>
<organism evidence="1 2">
    <name type="scientific">Fodinicola feengrottensis</name>
    <dbReference type="NCBI Taxonomy" id="435914"/>
    <lineage>
        <taxon>Bacteria</taxon>
        <taxon>Bacillati</taxon>
        <taxon>Actinomycetota</taxon>
        <taxon>Actinomycetes</taxon>
        <taxon>Mycobacteriales</taxon>
        <taxon>Fodinicola</taxon>
    </lineage>
</organism>
<proteinExistence type="predicted"/>
<evidence type="ECO:0000313" key="1">
    <source>
        <dbReference type="EMBL" id="GAA1669011.1"/>
    </source>
</evidence>
<dbReference type="RefSeq" id="WP_344308855.1">
    <property type="nucleotide sequence ID" value="NZ_BAAANY010000007.1"/>
</dbReference>
<name>A0ABN2GCH1_9ACTN</name>
<dbReference type="InterPro" id="IPR009467">
    <property type="entry name" value="Glycolipid-bd_prot_put"/>
</dbReference>
<protein>
    <submittedName>
        <fullName evidence="1">Glycolipid-binding domain-containing protein</fullName>
    </submittedName>
</protein>